<dbReference type="PROSITE" id="PS51257">
    <property type="entry name" value="PROKAR_LIPOPROTEIN"/>
    <property type="match status" value="1"/>
</dbReference>
<name>A0A0G4HSQ1_9ALVE</name>
<reference evidence="1" key="1">
    <citation type="submission" date="2014-11" db="EMBL/GenBank/DDBJ databases">
        <authorList>
            <person name="Otto D Thomas"/>
            <person name="Naeem Raeece"/>
        </authorList>
    </citation>
    <scope>NUCLEOTIDE SEQUENCE</scope>
</reference>
<protein>
    <submittedName>
        <fullName evidence="1">Uncharacterized protein</fullName>
    </submittedName>
</protein>
<sequence length="189" mass="19122">MADRKKSGALTSTVSFACKQKWAKGTNSGIKNCSAGIITAGSVAEAIDICKAEEGTTVHGQNGQGCCTLASAWGDLVEPPVKVVASNGDVLADDVSCEAPAPDPISFACKQQFQSGFKKNCSAGMLTADSVEEAMEICKTPEGTTVHGVNGQGCCDSAKVYTNAYGPVTGALVIGSDGSTLAESTDCAA</sequence>
<accession>A0A0G4HSQ1</accession>
<evidence type="ECO:0000313" key="1">
    <source>
        <dbReference type="EMBL" id="CEM47366.1"/>
    </source>
</evidence>
<dbReference type="AlphaFoldDB" id="A0A0G4HSQ1"/>
<dbReference type="VEuPathDB" id="CryptoDB:Cvel_8304"/>
<dbReference type="EMBL" id="CDMZ01003725">
    <property type="protein sequence ID" value="CEM47366.1"/>
    <property type="molecule type" value="Genomic_DNA"/>
</dbReference>
<gene>
    <name evidence="1" type="ORF">Cvel_8304</name>
</gene>
<proteinExistence type="predicted"/>
<organism evidence="1">
    <name type="scientific">Chromera velia CCMP2878</name>
    <dbReference type="NCBI Taxonomy" id="1169474"/>
    <lineage>
        <taxon>Eukaryota</taxon>
        <taxon>Sar</taxon>
        <taxon>Alveolata</taxon>
        <taxon>Colpodellida</taxon>
        <taxon>Chromeraceae</taxon>
        <taxon>Chromera</taxon>
    </lineage>
</organism>